<dbReference type="GO" id="GO:0050992">
    <property type="term" value="P:dimethylallyl diphosphate biosynthetic process"/>
    <property type="evidence" value="ECO:0007669"/>
    <property type="project" value="UniProtKB-UniRule"/>
</dbReference>
<feature type="binding site" evidence="5">
    <location>
        <position position="41"/>
    </location>
    <ligand>
        <name>dimethylallyl diphosphate</name>
        <dbReference type="ChEBI" id="CHEBI:57623"/>
    </ligand>
</feature>
<dbReference type="PANTHER" id="PTHR30426">
    <property type="entry name" value="4-HYDROXY-3-METHYLBUT-2-ENYL DIPHOSPHATE REDUCTASE"/>
    <property type="match status" value="1"/>
</dbReference>
<dbReference type="InterPro" id="IPR003451">
    <property type="entry name" value="LytB/IspH"/>
</dbReference>
<dbReference type="HOGENOM" id="CLU_027486_1_1_0"/>
<evidence type="ECO:0000256" key="3">
    <source>
        <dbReference type="ARBA" id="ARBA00023004"/>
    </source>
</evidence>
<organism evidence="6">
    <name type="scientific">Candidatus Moduliflexus flocculans</name>
    <dbReference type="NCBI Taxonomy" id="1499966"/>
    <lineage>
        <taxon>Bacteria</taxon>
        <taxon>Candidatus Moduliflexota</taxon>
        <taxon>Candidatus Moduliflexia</taxon>
        <taxon>Candidatus Moduliflexales</taxon>
        <taxon>Candidatus Moduliflexaceae</taxon>
    </lineage>
</organism>
<evidence type="ECO:0000256" key="2">
    <source>
        <dbReference type="ARBA" id="ARBA00022723"/>
    </source>
</evidence>
<dbReference type="GO" id="GO:0016114">
    <property type="term" value="P:terpenoid biosynthetic process"/>
    <property type="evidence" value="ECO:0007669"/>
    <property type="project" value="UniProtKB-UniRule"/>
</dbReference>
<dbReference type="CDD" id="cd13944">
    <property type="entry name" value="lytB_ispH"/>
    <property type="match status" value="1"/>
</dbReference>
<feature type="binding site" evidence="5">
    <location>
        <position position="123"/>
    </location>
    <ligand>
        <name>isopentenyl diphosphate</name>
        <dbReference type="ChEBI" id="CHEBI:128769"/>
    </ligand>
</feature>
<dbReference type="HAMAP" id="MF_00191">
    <property type="entry name" value="IspH"/>
    <property type="match status" value="1"/>
</dbReference>
<feature type="binding site" evidence="5">
    <location>
        <position position="219"/>
    </location>
    <ligand>
        <name>(2E)-4-hydroxy-3-methylbut-2-enyl diphosphate</name>
        <dbReference type="ChEBI" id="CHEBI:128753"/>
    </ligand>
</feature>
<feature type="binding site" evidence="5">
    <location>
        <position position="73"/>
    </location>
    <ligand>
        <name>dimethylallyl diphosphate</name>
        <dbReference type="ChEBI" id="CHEBI:57623"/>
    </ligand>
</feature>
<keyword evidence="7" id="KW-1185">Reference proteome</keyword>
<proteinExistence type="inferred from homology"/>
<keyword evidence="4 5" id="KW-0411">Iron-sulfur</keyword>
<dbReference type="GO" id="GO:0051745">
    <property type="term" value="F:4-hydroxy-3-methylbut-2-enyl diphosphate reductase activity"/>
    <property type="evidence" value="ECO:0007669"/>
    <property type="project" value="UniProtKB-UniRule"/>
</dbReference>
<comment type="cofactor">
    <cofactor evidence="5">
        <name>[4Fe-4S] cluster</name>
        <dbReference type="ChEBI" id="CHEBI:49883"/>
    </cofactor>
    <text evidence="5">Binds 1 [4Fe-4S] cluster per subunit.</text>
</comment>
<dbReference type="Proteomes" id="UP000030700">
    <property type="component" value="Unassembled WGS sequence"/>
</dbReference>
<evidence type="ECO:0000256" key="1">
    <source>
        <dbReference type="ARBA" id="ARBA00022485"/>
    </source>
</evidence>
<feature type="binding site" evidence="5">
    <location>
        <position position="219"/>
    </location>
    <ligand>
        <name>dimethylallyl diphosphate</name>
        <dbReference type="ChEBI" id="CHEBI:57623"/>
    </ligand>
</feature>
<comment type="pathway">
    <text evidence="5">Isoprenoid biosynthesis; isopentenyl diphosphate biosynthesis via DXP pathway; isopentenyl diphosphate from 1-deoxy-D-xylulose 5-phosphate: step 6/6.</text>
</comment>
<feature type="binding site" evidence="5">
    <location>
        <position position="217"/>
    </location>
    <ligand>
        <name>isopentenyl diphosphate</name>
        <dbReference type="ChEBI" id="CHEBI:128769"/>
    </ligand>
</feature>
<dbReference type="GO" id="GO:0019288">
    <property type="term" value="P:isopentenyl diphosphate biosynthetic process, methylerythritol 4-phosphate pathway"/>
    <property type="evidence" value="ECO:0007669"/>
    <property type="project" value="UniProtKB-UniRule"/>
</dbReference>
<keyword evidence="3 5" id="KW-0408">Iron</keyword>
<comment type="caution">
    <text evidence="5">Lacks conserved residue(s) required for the propagation of feature annotation.</text>
</comment>
<feature type="binding site" evidence="5">
    <location>
        <position position="261"/>
    </location>
    <ligand>
        <name>isopentenyl diphosphate</name>
        <dbReference type="ChEBI" id="CHEBI:128769"/>
    </ligand>
</feature>
<comment type="catalytic activity">
    <reaction evidence="5">
        <text>isopentenyl diphosphate + 2 oxidized [2Fe-2S]-[ferredoxin] + H2O = (2E)-4-hydroxy-3-methylbut-2-enyl diphosphate + 2 reduced [2Fe-2S]-[ferredoxin] + 2 H(+)</text>
        <dbReference type="Rhea" id="RHEA:24488"/>
        <dbReference type="Rhea" id="RHEA-COMP:10000"/>
        <dbReference type="Rhea" id="RHEA-COMP:10001"/>
        <dbReference type="ChEBI" id="CHEBI:15377"/>
        <dbReference type="ChEBI" id="CHEBI:15378"/>
        <dbReference type="ChEBI" id="CHEBI:33737"/>
        <dbReference type="ChEBI" id="CHEBI:33738"/>
        <dbReference type="ChEBI" id="CHEBI:128753"/>
        <dbReference type="ChEBI" id="CHEBI:128769"/>
        <dbReference type="EC" id="1.17.7.4"/>
    </reaction>
</comment>
<dbReference type="GO" id="GO:0046872">
    <property type="term" value="F:metal ion binding"/>
    <property type="evidence" value="ECO:0007669"/>
    <property type="project" value="UniProtKB-KW"/>
</dbReference>
<feature type="binding site" evidence="5">
    <location>
        <position position="217"/>
    </location>
    <ligand>
        <name>(2E)-4-hydroxy-3-methylbut-2-enyl diphosphate</name>
        <dbReference type="ChEBI" id="CHEBI:128753"/>
    </ligand>
</feature>
<feature type="binding site" evidence="5">
    <location>
        <position position="41"/>
    </location>
    <ligand>
        <name>(2E)-4-hydroxy-3-methylbut-2-enyl diphosphate</name>
        <dbReference type="ChEBI" id="CHEBI:128753"/>
    </ligand>
</feature>
<keyword evidence="5" id="KW-0560">Oxidoreductase</keyword>
<protein>
    <recommendedName>
        <fullName evidence="5">4-hydroxy-3-methylbut-2-enyl diphosphate reductase</fullName>
        <shortName evidence="5">HMBPP reductase</shortName>
        <ecNumber evidence="5">1.17.7.4</ecNumber>
    </recommendedName>
</protein>
<accession>A0A081BT70</accession>
<dbReference type="STRING" id="1499966.U14_05888"/>
<dbReference type="NCBIfam" id="TIGR00216">
    <property type="entry name" value="ispH_lytB"/>
    <property type="match status" value="1"/>
</dbReference>
<dbReference type="GO" id="GO:0051539">
    <property type="term" value="F:4 iron, 4 sulfur cluster binding"/>
    <property type="evidence" value="ECO:0007669"/>
    <property type="project" value="UniProtKB-UniRule"/>
</dbReference>
<dbReference type="AlphaFoldDB" id="A0A081BT70"/>
<evidence type="ECO:0000313" key="6">
    <source>
        <dbReference type="EMBL" id="GAK54601.1"/>
    </source>
</evidence>
<dbReference type="EC" id="1.17.7.4" evidence="5"/>
<gene>
    <name evidence="5" type="primary">ispH</name>
    <name evidence="6" type="ORF">U14_05888</name>
</gene>
<feature type="binding site" evidence="5">
    <location>
        <position position="217"/>
    </location>
    <ligand>
        <name>dimethylallyl diphosphate</name>
        <dbReference type="ChEBI" id="CHEBI:57623"/>
    </ligand>
</feature>
<dbReference type="EMBL" id="DF820462">
    <property type="protein sequence ID" value="GAK54601.1"/>
    <property type="molecule type" value="Genomic_DNA"/>
</dbReference>
<keyword evidence="2 5" id="KW-0479">Metal-binding</keyword>
<feature type="binding site" evidence="5">
    <location>
        <position position="161"/>
    </location>
    <ligand>
        <name>(2E)-4-hydroxy-3-methylbut-2-enyl diphosphate</name>
        <dbReference type="ChEBI" id="CHEBI:128753"/>
    </ligand>
</feature>
<feature type="binding site" evidence="5">
    <location>
        <position position="41"/>
    </location>
    <ligand>
        <name>isopentenyl diphosphate</name>
        <dbReference type="ChEBI" id="CHEBI:128769"/>
    </ligand>
</feature>
<feature type="binding site" evidence="5">
    <location>
        <position position="123"/>
    </location>
    <ligand>
        <name>(2E)-4-hydroxy-3-methylbut-2-enyl diphosphate</name>
        <dbReference type="ChEBI" id="CHEBI:128753"/>
    </ligand>
</feature>
<evidence type="ECO:0000256" key="5">
    <source>
        <dbReference type="HAMAP-Rule" id="MF_00191"/>
    </source>
</evidence>
<dbReference type="PANTHER" id="PTHR30426:SF0">
    <property type="entry name" value="4-HYDROXY-3-METHYLBUT-2-ENYL DIPHOSPHATE REDUCTASE"/>
    <property type="match status" value="1"/>
</dbReference>
<feature type="binding site" evidence="5">
    <location>
        <position position="95"/>
    </location>
    <ligand>
        <name>[4Fe-4S] cluster</name>
        <dbReference type="ChEBI" id="CHEBI:49883"/>
    </ligand>
</feature>
<feature type="binding site" evidence="5">
    <location>
        <position position="189"/>
    </location>
    <ligand>
        <name>[4Fe-4S] cluster</name>
        <dbReference type="ChEBI" id="CHEBI:49883"/>
    </ligand>
</feature>
<name>A0A081BT70_9BACT</name>
<comment type="catalytic activity">
    <reaction evidence="5">
        <text>dimethylallyl diphosphate + 2 oxidized [2Fe-2S]-[ferredoxin] + H2O = (2E)-4-hydroxy-3-methylbut-2-enyl diphosphate + 2 reduced [2Fe-2S]-[ferredoxin] + 2 H(+)</text>
        <dbReference type="Rhea" id="RHEA:24825"/>
        <dbReference type="Rhea" id="RHEA-COMP:10000"/>
        <dbReference type="Rhea" id="RHEA-COMP:10001"/>
        <dbReference type="ChEBI" id="CHEBI:15377"/>
        <dbReference type="ChEBI" id="CHEBI:15378"/>
        <dbReference type="ChEBI" id="CHEBI:33737"/>
        <dbReference type="ChEBI" id="CHEBI:33738"/>
        <dbReference type="ChEBI" id="CHEBI:57623"/>
        <dbReference type="ChEBI" id="CHEBI:128753"/>
        <dbReference type="EC" id="1.17.7.4"/>
    </reaction>
</comment>
<keyword evidence="5" id="KW-0414">Isoprene biosynthesis</keyword>
<feature type="binding site" evidence="5">
    <location>
        <position position="261"/>
    </location>
    <ligand>
        <name>dimethylallyl diphosphate</name>
        <dbReference type="ChEBI" id="CHEBI:57623"/>
    </ligand>
</feature>
<comment type="function">
    <text evidence="5">Catalyzes the conversion of 1-hydroxy-2-methyl-2-(E)-butenyl 4-diphosphate (HMBPP) into a mixture of isopentenyl diphosphate (IPP) and dimethylallyl diphosphate (DMAPP). Acts in the terminal step of the DOXP/MEP pathway for isoprenoid precursor biosynthesis.</text>
</comment>
<sequence length="283" mass="30735">MNIHLAKSAGFCSGVKRAVRIALETAAQEALPVYMLGEIVHNEHVVTELDAAGICVVNSIDQIDSGILLIRAHGAVPEIYDAARQKGIRIVDATCPLVLEIHDVARQLQEEGYRVVIIGDHGHDEVVGIAGQVDRAIIIASPEEAETALEHCVRIGVVVQSTQDIENVQRILAVMAGKCREVKFINTICAPTKKHQEEIRRLPYEHDVVIVIGSFSSANTCRLTAIARAVNPRTHQVESAADVEAEWFTGTRSVGISAGASTPDAVIEEVVARIQELNHETVW</sequence>
<reference evidence="6" key="1">
    <citation type="journal article" date="2015" name="PeerJ">
        <title>First genomic representation of candidate bacterial phylum KSB3 points to enhanced environmental sensing as a trigger of wastewater bulking.</title>
        <authorList>
            <person name="Sekiguchi Y."/>
            <person name="Ohashi A."/>
            <person name="Parks D.H."/>
            <person name="Yamauchi T."/>
            <person name="Tyson G.W."/>
            <person name="Hugenholtz P."/>
        </authorList>
    </citation>
    <scope>NUCLEOTIDE SEQUENCE [LARGE SCALE GENOMIC DNA]</scope>
</reference>
<dbReference type="Gene3D" id="3.40.50.11270">
    <property type="match status" value="1"/>
</dbReference>
<comment type="similarity">
    <text evidence="5">Belongs to the IspH family.</text>
</comment>
<feature type="binding site" evidence="5">
    <location>
        <position position="73"/>
    </location>
    <ligand>
        <name>(2E)-4-hydroxy-3-methylbut-2-enyl diphosphate</name>
        <dbReference type="ChEBI" id="CHEBI:128753"/>
    </ligand>
</feature>
<keyword evidence="1 5" id="KW-0004">4Fe-4S</keyword>
<dbReference type="UniPathway" id="UPA00056">
    <property type="reaction ID" value="UER00097"/>
</dbReference>
<dbReference type="UniPathway" id="UPA00059">
    <property type="reaction ID" value="UER00105"/>
</dbReference>
<feature type="binding site" evidence="5">
    <location>
        <position position="219"/>
    </location>
    <ligand>
        <name>isopentenyl diphosphate</name>
        <dbReference type="ChEBI" id="CHEBI:128769"/>
    </ligand>
</feature>
<feature type="binding site" evidence="5">
    <location>
        <position position="123"/>
    </location>
    <ligand>
        <name>dimethylallyl diphosphate</name>
        <dbReference type="ChEBI" id="CHEBI:57623"/>
    </ligand>
</feature>
<feature type="active site" description="Proton donor" evidence="5">
    <location>
        <position position="125"/>
    </location>
</feature>
<comment type="pathway">
    <text evidence="5">Isoprenoid biosynthesis; dimethylallyl diphosphate biosynthesis; dimethylallyl diphosphate from (2E)-4-hydroxy-3-methylbutenyl diphosphate: step 1/1.</text>
</comment>
<dbReference type="Pfam" id="PF02401">
    <property type="entry name" value="LYTB"/>
    <property type="match status" value="1"/>
</dbReference>
<feature type="binding site" evidence="5">
    <location>
        <position position="261"/>
    </location>
    <ligand>
        <name>(2E)-4-hydroxy-3-methylbut-2-enyl diphosphate</name>
        <dbReference type="ChEBI" id="CHEBI:128753"/>
    </ligand>
</feature>
<evidence type="ECO:0000313" key="7">
    <source>
        <dbReference type="Proteomes" id="UP000030700"/>
    </source>
</evidence>
<feature type="binding site" evidence="5">
    <location>
        <position position="12"/>
    </location>
    <ligand>
        <name>[4Fe-4S] cluster</name>
        <dbReference type="ChEBI" id="CHEBI:49883"/>
    </ligand>
</feature>
<feature type="binding site" evidence="5">
    <location>
        <position position="73"/>
    </location>
    <ligand>
        <name>isopentenyl diphosphate</name>
        <dbReference type="ChEBI" id="CHEBI:128769"/>
    </ligand>
</feature>
<dbReference type="Gene3D" id="3.40.1010.20">
    <property type="entry name" value="4-hydroxy-3-methylbut-2-enyl diphosphate reductase, catalytic domain"/>
    <property type="match status" value="2"/>
</dbReference>
<evidence type="ECO:0000256" key="4">
    <source>
        <dbReference type="ARBA" id="ARBA00023014"/>
    </source>
</evidence>